<dbReference type="Proteomes" id="UP000696280">
    <property type="component" value="Unassembled WGS sequence"/>
</dbReference>
<organism evidence="2 3">
    <name type="scientific">Hymenoscyphus fraxineus</name>
    <dbReference type="NCBI Taxonomy" id="746836"/>
    <lineage>
        <taxon>Eukaryota</taxon>
        <taxon>Fungi</taxon>
        <taxon>Dikarya</taxon>
        <taxon>Ascomycota</taxon>
        <taxon>Pezizomycotina</taxon>
        <taxon>Leotiomycetes</taxon>
        <taxon>Helotiales</taxon>
        <taxon>Helotiaceae</taxon>
        <taxon>Hymenoscyphus</taxon>
    </lineage>
</organism>
<evidence type="ECO:0000313" key="2">
    <source>
        <dbReference type="EMBL" id="CAG8955335.1"/>
    </source>
</evidence>
<feature type="region of interest" description="Disordered" evidence="1">
    <location>
        <begin position="35"/>
        <end position="66"/>
    </location>
</feature>
<feature type="compositionally biased region" description="Basic and acidic residues" evidence="1">
    <location>
        <begin position="57"/>
        <end position="66"/>
    </location>
</feature>
<gene>
    <name evidence="2" type="ORF">HYFRA_00011318</name>
</gene>
<name>A0A9N9L076_9HELO</name>
<dbReference type="EMBL" id="CAJVRL010000061">
    <property type="protein sequence ID" value="CAG8955335.1"/>
    <property type="molecule type" value="Genomic_DNA"/>
</dbReference>
<evidence type="ECO:0000256" key="1">
    <source>
        <dbReference type="SAM" id="MobiDB-lite"/>
    </source>
</evidence>
<evidence type="ECO:0000313" key="3">
    <source>
        <dbReference type="Proteomes" id="UP000696280"/>
    </source>
</evidence>
<protein>
    <submittedName>
        <fullName evidence="2">Uncharacterized protein</fullName>
    </submittedName>
</protein>
<reference evidence="2" key="1">
    <citation type="submission" date="2021-07" db="EMBL/GenBank/DDBJ databases">
        <authorList>
            <person name="Durling M."/>
        </authorList>
    </citation>
    <scope>NUCLEOTIDE SEQUENCE</scope>
</reference>
<accession>A0A9N9L076</accession>
<dbReference type="AlphaFoldDB" id="A0A9N9L076"/>
<keyword evidence="3" id="KW-1185">Reference proteome</keyword>
<sequence length="66" mass="6878">MPEESDTLCNPPTKSPSLQQSFCTCSDIALNGSADEISLPTSSTLAKSPATTSRNDVTAKESTEDA</sequence>
<proteinExistence type="predicted"/>
<comment type="caution">
    <text evidence="2">The sequence shown here is derived from an EMBL/GenBank/DDBJ whole genome shotgun (WGS) entry which is preliminary data.</text>
</comment>
<feature type="compositionally biased region" description="Polar residues" evidence="1">
    <location>
        <begin position="39"/>
        <end position="56"/>
    </location>
</feature>